<reference evidence="5 6" key="1">
    <citation type="submission" date="2023-03" db="EMBL/GenBank/DDBJ databases">
        <title>Muricauda XX sp. nov. and Muricauda XXX sp. nov., two novel species isolated from Okinawa Trough.</title>
        <authorList>
            <person name="Cao W."/>
            <person name="Deng X."/>
        </authorList>
    </citation>
    <scope>NUCLEOTIDE SEQUENCE [LARGE SCALE GENOMIC DNA]</scope>
    <source>
        <strain evidence="5 6">334s03</strain>
    </source>
</reference>
<keyword evidence="3" id="KW-0233">DNA recombination</keyword>
<accession>A0ABT5Y3D2</accession>
<dbReference type="PANTHER" id="PTHR30349">
    <property type="entry name" value="PHAGE INTEGRASE-RELATED"/>
    <property type="match status" value="1"/>
</dbReference>
<dbReference type="SUPFAM" id="SSF56349">
    <property type="entry name" value="DNA breaking-rejoining enzymes"/>
    <property type="match status" value="1"/>
</dbReference>
<dbReference type="InterPro" id="IPR050090">
    <property type="entry name" value="Tyrosine_recombinase_XerCD"/>
</dbReference>
<evidence type="ECO:0000256" key="1">
    <source>
        <dbReference type="ARBA" id="ARBA00008857"/>
    </source>
</evidence>
<dbReference type="EMBL" id="JARFVB010000016">
    <property type="protein sequence ID" value="MDF0717960.1"/>
    <property type="molecule type" value="Genomic_DNA"/>
</dbReference>
<dbReference type="InterPro" id="IPR011010">
    <property type="entry name" value="DNA_brk_join_enz"/>
</dbReference>
<feature type="domain" description="Tyr recombinase" evidence="4">
    <location>
        <begin position="211"/>
        <end position="399"/>
    </location>
</feature>
<dbReference type="RefSeq" id="WP_275617084.1">
    <property type="nucleotide sequence ID" value="NZ_JARFVB010000016.1"/>
</dbReference>
<comment type="similarity">
    <text evidence="1">Belongs to the 'phage' integrase family.</text>
</comment>
<dbReference type="Pfam" id="PF17293">
    <property type="entry name" value="Arm-DNA-bind_5"/>
    <property type="match status" value="1"/>
</dbReference>
<keyword evidence="6" id="KW-1185">Reference proteome</keyword>
<comment type="caution">
    <text evidence="5">The sequence shown here is derived from an EMBL/GenBank/DDBJ whole genome shotgun (WGS) entry which is preliminary data.</text>
</comment>
<evidence type="ECO:0000313" key="6">
    <source>
        <dbReference type="Proteomes" id="UP001221366"/>
    </source>
</evidence>
<gene>
    <name evidence="5" type="ORF">PY092_17485</name>
</gene>
<evidence type="ECO:0000259" key="4">
    <source>
        <dbReference type="PROSITE" id="PS51898"/>
    </source>
</evidence>
<dbReference type="InterPro" id="IPR013762">
    <property type="entry name" value="Integrase-like_cat_sf"/>
</dbReference>
<dbReference type="PANTHER" id="PTHR30349:SF64">
    <property type="entry name" value="PROPHAGE INTEGRASE INTD-RELATED"/>
    <property type="match status" value="1"/>
</dbReference>
<proteinExistence type="inferred from homology"/>
<dbReference type="InterPro" id="IPR010998">
    <property type="entry name" value="Integrase_recombinase_N"/>
</dbReference>
<protein>
    <submittedName>
        <fullName evidence="5">Site-specific integrase</fullName>
    </submittedName>
</protein>
<dbReference type="Gene3D" id="1.10.443.10">
    <property type="entry name" value="Intergrase catalytic core"/>
    <property type="match status" value="1"/>
</dbReference>
<organism evidence="5 6">
    <name type="scientific">Flagellimonas yonaguniensis</name>
    <dbReference type="NCBI Taxonomy" id="3031325"/>
    <lineage>
        <taxon>Bacteria</taxon>
        <taxon>Pseudomonadati</taxon>
        <taxon>Bacteroidota</taxon>
        <taxon>Flavobacteriia</taxon>
        <taxon>Flavobacteriales</taxon>
        <taxon>Flavobacteriaceae</taxon>
        <taxon>Flagellimonas</taxon>
    </lineage>
</organism>
<dbReference type="Proteomes" id="UP001221366">
    <property type="component" value="Unassembled WGS sequence"/>
</dbReference>
<dbReference type="InterPro" id="IPR025269">
    <property type="entry name" value="SAM-like_dom"/>
</dbReference>
<evidence type="ECO:0000313" key="5">
    <source>
        <dbReference type="EMBL" id="MDF0717960.1"/>
    </source>
</evidence>
<dbReference type="PROSITE" id="PS51898">
    <property type="entry name" value="TYR_RECOMBINASE"/>
    <property type="match status" value="1"/>
</dbReference>
<dbReference type="Gene3D" id="1.10.150.130">
    <property type="match status" value="1"/>
</dbReference>
<dbReference type="Pfam" id="PF00589">
    <property type="entry name" value="Phage_integrase"/>
    <property type="match status" value="1"/>
</dbReference>
<evidence type="ECO:0000256" key="2">
    <source>
        <dbReference type="ARBA" id="ARBA00023125"/>
    </source>
</evidence>
<name>A0ABT5Y3D2_9FLAO</name>
<sequence length="404" mass="47647">MSSIKITLRNKPNKDGEYPVVMRVIKNRRSKIITIGLSCYEKDWDTKNLQFKRSAPNHVQRNRVLLKLKEKALKIIDEFYLDGIDFTLEDFENKFRGKKDKSDITVLSFWDEKVEDLIKAGKAGNARAYRDAKISFFKFESNKKIRFNEITPALLDKYETHLRSRNNTNAGISIKMRTLRALYNDAMKKNIISIQFYPFKVYKISKLKSDTVKRALTIQEMKEFKNLDTSEYPHLLDSKNYFMFSFYTRGMNYIDMMKLRWEDVHNDRIVYRRSKTGKRFIIKILEPVREILDYYKGQPSSTGYIFPMLLKEKMTPMQIEHRKDKTLKKFNRDLKEIAKVQGINKNITSYVARHSYATYLKQNNVSTDKISESMGHANLQVTINYLKEFGNDVIDDANDALLDL</sequence>
<dbReference type="CDD" id="cd01185">
    <property type="entry name" value="INTN1_C_like"/>
    <property type="match status" value="1"/>
</dbReference>
<keyword evidence="2" id="KW-0238">DNA-binding</keyword>
<dbReference type="InterPro" id="IPR002104">
    <property type="entry name" value="Integrase_catalytic"/>
</dbReference>
<dbReference type="InterPro" id="IPR035386">
    <property type="entry name" value="Arm-DNA-bind_5"/>
</dbReference>
<evidence type="ECO:0000256" key="3">
    <source>
        <dbReference type="ARBA" id="ARBA00023172"/>
    </source>
</evidence>
<dbReference type="Pfam" id="PF13102">
    <property type="entry name" value="Phage_int_SAM_5"/>
    <property type="match status" value="1"/>
</dbReference>